<organism evidence="2 3">
    <name type="scientific">Corynebacterium matruchotii</name>
    <dbReference type="NCBI Taxonomy" id="43768"/>
    <lineage>
        <taxon>Bacteria</taxon>
        <taxon>Bacillati</taxon>
        <taxon>Actinomycetota</taxon>
        <taxon>Actinomycetes</taxon>
        <taxon>Mycobacteriales</taxon>
        <taxon>Corynebacteriaceae</taxon>
        <taxon>Corynebacterium</taxon>
    </lineage>
</organism>
<evidence type="ECO:0000256" key="1">
    <source>
        <dbReference type="SAM" id="MobiDB-lite"/>
    </source>
</evidence>
<dbReference type="InterPro" id="IPR003615">
    <property type="entry name" value="HNH_nuc"/>
</dbReference>
<dbReference type="Proteomes" id="UP000249886">
    <property type="component" value="Unassembled WGS sequence"/>
</dbReference>
<gene>
    <name evidence="2" type="ORF">NCTC10254_01746</name>
</gene>
<dbReference type="EMBL" id="UARK01000021">
    <property type="protein sequence ID" value="SPW30645.1"/>
    <property type="molecule type" value="Genomic_DNA"/>
</dbReference>
<protein>
    <submittedName>
        <fullName evidence="2">Endonuclease</fullName>
    </submittedName>
</protein>
<accession>A0A6H9XLR8</accession>
<dbReference type="GO" id="GO:0004519">
    <property type="term" value="F:endonuclease activity"/>
    <property type="evidence" value="ECO:0007669"/>
    <property type="project" value="UniProtKB-KW"/>
</dbReference>
<dbReference type="GeneID" id="84573921"/>
<dbReference type="CDD" id="cd00085">
    <property type="entry name" value="HNHc"/>
    <property type="match status" value="1"/>
</dbReference>
<comment type="caution">
    <text evidence="2">The sequence shown here is derived from an EMBL/GenBank/DDBJ whole genome shotgun (WGS) entry which is preliminary data.</text>
</comment>
<evidence type="ECO:0000313" key="3">
    <source>
        <dbReference type="Proteomes" id="UP000249886"/>
    </source>
</evidence>
<evidence type="ECO:0000313" key="2">
    <source>
        <dbReference type="EMBL" id="SPW30645.1"/>
    </source>
</evidence>
<dbReference type="RefSeq" id="WP_005526267.1">
    <property type="nucleotide sequence ID" value="NZ_CAJPQJ010000046.1"/>
</dbReference>
<dbReference type="Gene3D" id="1.10.30.50">
    <property type="match status" value="1"/>
</dbReference>
<keyword evidence="2" id="KW-0378">Hydrolase</keyword>
<reference evidence="2 3" key="1">
    <citation type="submission" date="2018-06" db="EMBL/GenBank/DDBJ databases">
        <authorList>
            <consortium name="Pathogen Informatics"/>
            <person name="Doyle S."/>
        </authorList>
    </citation>
    <scope>NUCLEOTIDE SEQUENCE [LARGE SCALE GENOMIC DNA]</scope>
    <source>
        <strain evidence="2 3">NCTC10254</strain>
    </source>
</reference>
<feature type="region of interest" description="Disordered" evidence="1">
    <location>
        <begin position="318"/>
        <end position="337"/>
    </location>
</feature>
<keyword evidence="2" id="KW-0540">Nuclease</keyword>
<name>A0A6H9XLR8_9CORY</name>
<dbReference type="AlphaFoldDB" id="A0A6H9XLR8"/>
<sequence length="383" mass="42429">MSPIQQILQRRAAEDSALLLHIASEKPSASDLAAWGRITLKRARRMLWVVKVLGRALLTKLTSRHLSYDEIDIIASGLNKLTGTDTDRVKLVDDFCEQAAKVLPHELEQHVKQTVATLTAHRNHPRLAFNKTADANNHLYFQGAGPAELVAAVETELVATANALRTDNMKFSEAMFHALVRKVLHPSGKTTDPFLPYRNCYVIVLDPTLRYHADGKVMTTTGALVDVKDLVNQELQPYGYAVAYALSTGGDYEHVGTYGVQRFFNQHQRFVGSLEHPICAYPGCDRPAKTCQAHHVQAAALGGPTLLSNYAPLCAVHNGQNDDDPSKPPKNGRIEFDPATRVPGLRRFPGDPLRYNLNPVTIKGIRRYLAYLRGEGYAASFRD</sequence>
<keyword evidence="2" id="KW-0255">Endonuclease</keyword>
<feature type="compositionally biased region" description="Basic and acidic residues" evidence="1">
    <location>
        <begin position="324"/>
        <end position="337"/>
    </location>
</feature>
<proteinExistence type="predicted"/>